<name>A0A919FUD8_9ACTN</name>
<evidence type="ECO:0000313" key="3">
    <source>
        <dbReference type="Proteomes" id="UP000603708"/>
    </source>
</evidence>
<protein>
    <submittedName>
        <fullName evidence="2">Uncharacterized protein</fullName>
    </submittedName>
</protein>
<reference evidence="2" key="1">
    <citation type="journal article" date="2014" name="Int. J. Syst. Evol. Microbiol.">
        <title>Complete genome sequence of Corynebacterium casei LMG S-19264T (=DSM 44701T), isolated from a smear-ripened cheese.</title>
        <authorList>
            <consortium name="US DOE Joint Genome Institute (JGI-PGF)"/>
            <person name="Walter F."/>
            <person name="Albersmeier A."/>
            <person name="Kalinowski J."/>
            <person name="Ruckert C."/>
        </authorList>
    </citation>
    <scope>NUCLEOTIDE SEQUENCE</scope>
    <source>
        <strain evidence="2">JCM 5069</strain>
    </source>
</reference>
<dbReference type="EMBL" id="BNCD01000002">
    <property type="protein sequence ID" value="GHH71685.1"/>
    <property type="molecule type" value="Genomic_DNA"/>
</dbReference>
<sequence length="107" mass="11661">MSLLPDAAVGEGFAEASRFRYALYACPPGRGYGSFEPADALLCAPRALRSAVEPTLLPEHRDRTGPAPGDRLVPRHRHQASATTWEEPTAARRHLSPCNGRKVKEQA</sequence>
<keyword evidence="3" id="KW-1185">Reference proteome</keyword>
<dbReference type="Proteomes" id="UP000603708">
    <property type="component" value="Unassembled WGS sequence"/>
</dbReference>
<proteinExistence type="predicted"/>
<accession>A0A919FUD8</accession>
<evidence type="ECO:0000256" key="1">
    <source>
        <dbReference type="SAM" id="MobiDB-lite"/>
    </source>
</evidence>
<feature type="region of interest" description="Disordered" evidence="1">
    <location>
        <begin position="54"/>
        <end position="107"/>
    </location>
</feature>
<evidence type="ECO:0000313" key="2">
    <source>
        <dbReference type="EMBL" id="GHH71685.1"/>
    </source>
</evidence>
<comment type="caution">
    <text evidence="2">The sequence shown here is derived from an EMBL/GenBank/DDBJ whole genome shotgun (WGS) entry which is preliminary data.</text>
</comment>
<organism evidence="2 3">
    <name type="scientific">Streptomyces sulfonofaciens</name>
    <dbReference type="NCBI Taxonomy" id="68272"/>
    <lineage>
        <taxon>Bacteria</taxon>
        <taxon>Bacillati</taxon>
        <taxon>Actinomycetota</taxon>
        <taxon>Actinomycetes</taxon>
        <taxon>Kitasatosporales</taxon>
        <taxon>Streptomycetaceae</taxon>
        <taxon>Streptomyces</taxon>
    </lineage>
</organism>
<dbReference type="AlphaFoldDB" id="A0A919FUD8"/>
<reference evidence="2" key="2">
    <citation type="submission" date="2020-09" db="EMBL/GenBank/DDBJ databases">
        <authorList>
            <person name="Sun Q."/>
            <person name="Ohkuma M."/>
        </authorList>
    </citation>
    <scope>NUCLEOTIDE SEQUENCE</scope>
    <source>
        <strain evidence="2">JCM 5069</strain>
    </source>
</reference>
<gene>
    <name evidence="2" type="ORF">GCM10018793_07440</name>
</gene>